<dbReference type="InterPro" id="IPR018145">
    <property type="entry name" value="CagE_TrbE_VirB_cntrl_dom"/>
</dbReference>
<evidence type="ECO:0000256" key="1">
    <source>
        <dbReference type="ARBA" id="ARBA00006512"/>
    </source>
</evidence>
<dbReference type="PANTHER" id="PTHR30121:SF12">
    <property type="entry name" value="TYPE IV SECRETION SYSTEM PROTEIN CAGE"/>
    <property type="match status" value="1"/>
</dbReference>
<dbReference type="NCBIfam" id="NF010404">
    <property type="entry name" value="PRK13830.1"/>
    <property type="match status" value="1"/>
</dbReference>
<dbReference type="InterPro" id="IPR003593">
    <property type="entry name" value="AAA+_ATPase"/>
</dbReference>
<dbReference type="Proteomes" id="UP001180616">
    <property type="component" value="Chromosome"/>
</dbReference>
<organism evidence="5 6">
    <name type="scientific">Nitratidesulfovibrio liaohensis</name>
    <dbReference type="NCBI Taxonomy" id="2604158"/>
    <lineage>
        <taxon>Bacteria</taxon>
        <taxon>Pseudomonadati</taxon>
        <taxon>Thermodesulfobacteriota</taxon>
        <taxon>Desulfovibrionia</taxon>
        <taxon>Desulfovibrionales</taxon>
        <taxon>Desulfovibrionaceae</taxon>
        <taxon>Nitratidesulfovibrio</taxon>
    </lineage>
</organism>
<proteinExistence type="inferred from homology"/>
<keyword evidence="3" id="KW-0067">ATP-binding</keyword>
<feature type="domain" description="AAA+ ATPase" evidence="4">
    <location>
        <begin position="449"/>
        <end position="701"/>
    </location>
</feature>
<dbReference type="Pfam" id="PF19044">
    <property type="entry name" value="P-loop_TraG"/>
    <property type="match status" value="1"/>
</dbReference>
<keyword evidence="2" id="KW-0547">Nucleotide-binding</keyword>
<protein>
    <submittedName>
        <fullName evidence="5">Conjugal transfer protein TrbE</fullName>
    </submittedName>
</protein>
<evidence type="ECO:0000313" key="5">
    <source>
        <dbReference type="EMBL" id="WMW66367.1"/>
    </source>
</evidence>
<dbReference type="SMART" id="SM00382">
    <property type="entry name" value="AAA"/>
    <property type="match status" value="1"/>
</dbReference>
<evidence type="ECO:0000256" key="2">
    <source>
        <dbReference type="ARBA" id="ARBA00022741"/>
    </source>
</evidence>
<evidence type="ECO:0000256" key="3">
    <source>
        <dbReference type="ARBA" id="ARBA00022840"/>
    </source>
</evidence>
<name>A0ABY9R570_9BACT</name>
<comment type="similarity">
    <text evidence="1">Belongs to the TrbE/VirB4 family.</text>
</comment>
<evidence type="ECO:0000313" key="6">
    <source>
        <dbReference type="Proteomes" id="UP001180616"/>
    </source>
</evidence>
<dbReference type="Pfam" id="PF03135">
    <property type="entry name" value="CagE_TrbE_VirB"/>
    <property type="match status" value="1"/>
</dbReference>
<dbReference type="EMBL" id="CP133659">
    <property type="protein sequence ID" value="WMW66367.1"/>
    <property type="molecule type" value="Genomic_DNA"/>
</dbReference>
<dbReference type="RefSeq" id="WP_309542270.1">
    <property type="nucleotide sequence ID" value="NZ_CP133659.1"/>
</dbReference>
<dbReference type="InterPro" id="IPR027417">
    <property type="entry name" value="P-loop_NTPase"/>
</dbReference>
<dbReference type="Gene3D" id="3.40.50.300">
    <property type="entry name" value="P-loop containing nucleotide triphosphate hydrolases"/>
    <property type="match status" value="2"/>
</dbReference>
<sequence length="779" mass="86477">MLPLRDYRSKAKGLPDLLPYAALLAPDTILCKDGTLLASWMITGDDTASSTEDELVRVSSRMSRALAPLGSGWGLHVDAIRRTARAYPPRSASHFPDPVTAMIEEERRARFEGGHFLNTRAFLSVYYKAPAHQATLLRAAALQTARLNELEAALKVFRHTIDALEDQLSSVLRMERLGNSLIPGGGISSDLLSYLEECITGEHRGVRLPKEPMYLDGLIAGQDLVGGLVPRIGDQHIAVLSPDGVPSESWPAMFDALDLLPFPLRYSTRFLCLSQHEALKEVDRYRKTWRQKMFKFFDILFPKANPRVNRDAARMAEEAEEAYADVEGGASTLGYYTASIILLHDDPAELEGRCRQVRELVASVGRWGCRIETINAVEAWLSSHPGNWWANVRRPLITSLNLADFLPLASVWPGEEFSPCPFYPRESPPLMHCASDGVTPFRLNLHAGDVGHTLIFGPTGSGKSTLLATLAAQFRRYPNSSVFCFDKGRSIYALTKAAGGTHYDIGSDASPTFAPLSCLESGADQQWAEEWVASLCTLQGLVVLPVHRNAIHEAVSRLRESPDTMRSLTDFYHMVQDNQVKEAIKHYTQDGGMGMLLDARSDTLSLASFTAFELEELMAMGEKNLLPVLLYIFRRIERGLTGQPTLLILDEAWVMLGHAVFREKIREWLKVLRRANCAVVIATQSLSDADRSGILDVLVESCPTKIYLPNDQATNDAITPIYQRFGLNSRQIEILTEATPKREYYVTAPGGRRLVSLALGLARPGFPWRQRQGAVGPYP</sequence>
<dbReference type="CDD" id="cd01127">
    <property type="entry name" value="TrwB_TraG_TraD_VirD4"/>
    <property type="match status" value="1"/>
</dbReference>
<keyword evidence="6" id="KW-1185">Reference proteome</keyword>
<dbReference type="SUPFAM" id="SSF52540">
    <property type="entry name" value="P-loop containing nucleoside triphosphate hydrolases"/>
    <property type="match status" value="1"/>
</dbReference>
<dbReference type="InterPro" id="IPR051162">
    <property type="entry name" value="T4SS_component"/>
</dbReference>
<accession>A0ABY9R570</accession>
<dbReference type="PANTHER" id="PTHR30121">
    <property type="entry name" value="UNCHARACTERIZED PROTEIN YJGR-RELATED"/>
    <property type="match status" value="1"/>
</dbReference>
<gene>
    <name evidence="5" type="ORF">KPS_000934</name>
</gene>
<dbReference type="InterPro" id="IPR043964">
    <property type="entry name" value="P-loop_TraG"/>
</dbReference>
<reference evidence="5" key="1">
    <citation type="submission" date="2023-09" db="EMBL/GenBank/DDBJ databases">
        <authorList>
            <consortium name="CW5 consortium"/>
            <person name="Lu C.-W."/>
        </authorList>
    </citation>
    <scope>NUCLEOTIDE SEQUENCE</scope>
    <source>
        <strain evidence="5">KPS</strain>
    </source>
</reference>
<evidence type="ECO:0000259" key="4">
    <source>
        <dbReference type="SMART" id="SM00382"/>
    </source>
</evidence>